<evidence type="ECO:0000256" key="12">
    <source>
        <dbReference type="ARBA" id="ARBA00022989"/>
    </source>
</evidence>
<dbReference type="InterPro" id="IPR001841">
    <property type="entry name" value="Znf_RING"/>
</dbReference>
<dbReference type="PROSITE" id="PS00518">
    <property type="entry name" value="ZF_RING_1"/>
    <property type="match status" value="1"/>
</dbReference>
<proteinExistence type="inferred from homology"/>
<dbReference type="InterPro" id="IPR025654">
    <property type="entry name" value="PEX2/10"/>
</dbReference>
<dbReference type="SUPFAM" id="SSF57850">
    <property type="entry name" value="RING/U-box"/>
    <property type="match status" value="1"/>
</dbReference>
<dbReference type="InterPro" id="IPR006845">
    <property type="entry name" value="Pex_N"/>
</dbReference>
<keyword evidence="10" id="KW-0862">Zinc</keyword>
<evidence type="ECO:0000256" key="3">
    <source>
        <dbReference type="ARBA" id="ARBA00008704"/>
    </source>
</evidence>
<dbReference type="PANTHER" id="PTHR23350">
    <property type="entry name" value="PEROXISOME ASSEMBLY PROTEIN 10"/>
    <property type="match status" value="1"/>
</dbReference>
<gene>
    <name evidence="18" type="ORF">G210_1235</name>
</gene>
<evidence type="ECO:0000256" key="13">
    <source>
        <dbReference type="ARBA" id="ARBA00023136"/>
    </source>
</evidence>
<evidence type="ECO:0000256" key="9">
    <source>
        <dbReference type="ARBA" id="ARBA00022786"/>
    </source>
</evidence>
<feature type="compositionally biased region" description="Acidic residues" evidence="16">
    <location>
        <begin position="407"/>
        <end position="425"/>
    </location>
</feature>
<evidence type="ECO:0000256" key="6">
    <source>
        <dbReference type="ARBA" id="ARBA00022692"/>
    </source>
</evidence>
<keyword evidence="7" id="KW-0479">Metal-binding</keyword>
<dbReference type="Pfam" id="PF04757">
    <property type="entry name" value="Pex2_Pex12"/>
    <property type="match status" value="1"/>
</dbReference>
<keyword evidence="4" id="KW-0813">Transport</keyword>
<evidence type="ECO:0000259" key="17">
    <source>
        <dbReference type="PROSITE" id="PS50089"/>
    </source>
</evidence>
<name>M3JEV6_CANMX</name>
<dbReference type="GO" id="GO:0008270">
    <property type="term" value="F:zinc ion binding"/>
    <property type="evidence" value="ECO:0007669"/>
    <property type="project" value="UniProtKB-KW"/>
</dbReference>
<accession>M3JEV6</accession>
<evidence type="ECO:0000256" key="1">
    <source>
        <dbReference type="ARBA" id="ARBA00004585"/>
    </source>
</evidence>
<keyword evidence="19" id="KW-1185">Reference proteome</keyword>
<dbReference type="GO" id="GO:0016562">
    <property type="term" value="P:protein import into peroxisome matrix, receptor recycling"/>
    <property type="evidence" value="ECO:0007669"/>
    <property type="project" value="UniProtKB-ARBA"/>
</dbReference>
<dbReference type="GO" id="GO:0016567">
    <property type="term" value="P:protein ubiquitination"/>
    <property type="evidence" value="ECO:0007669"/>
    <property type="project" value="UniProtKB-ARBA"/>
</dbReference>
<evidence type="ECO:0000256" key="15">
    <source>
        <dbReference type="PROSITE-ProRule" id="PRU00175"/>
    </source>
</evidence>
<feature type="domain" description="RING-type" evidence="17">
    <location>
        <begin position="259"/>
        <end position="319"/>
    </location>
</feature>
<dbReference type="AlphaFoldDB" id="M3JEV6"/>
<dbReference type="PANTHER" id="PTHR23350:SF4">
    <property type="entry name" value="PEROXISOME BIOGENESIS FACTOR 2"/>
    <property type="match status" value="1"/>
</dbReference>
<dbReference type="eggNOG" id="KOG2879">
    <property type="taxonomic scope" value="Eukaryota"/>
</dbReference>
<sequence>MIPFSYPSPRVSQLDAGILDSELLTLLKEQLSSIFQLHNNSRFSYIQHPELYSLLLNLLIFKLTVWKSGSSYGSSLQNLKFVDTKTGKIIGFSKKTLLGLVIVGGYLYRKLEAYLYSIEETESSSSTNRIGRFFVNNRINILSKIDNLVKIANLINFTVFLVNGKYSSVVNRLLRITETPVSSDLLKFNGSNVNYEFQNRQLVWNVMTEFLVFILPLLQLKKMGRMARKLLGKSGNAFEVQSGNQPVLTPYTNLPASECAICHDTNNQAAASGGRVFPSAGPVTNPYITNCGHIYCYVCISTRFNMIKMNNEDLPCLRCGQRLEWFEEFGSDDRQVDEDAITIQPEVEEDEEEEEENDAEPVDDFDDEASISSEKELQSYEPETNGTKIQRHLSERSVIFDDRSADEFSDDEFSEEEDYDADEMM</sequence>
<keyword evidence="14" id="KW-0576">Peroxisome</keyword>
<dbReference type="EMBL" id="AOGT01000132">
    <property type="protein sequence ID" value="EMG50748.1"/>
    <property type="molecule type" value="Genomic_DNA"/>
</dbReference>
<keyword evidence="9" id="KW-0833">Ubl conjugation pathway</keyword>
<evidence type="ECO:0000256" key="2">
    <source>
        <dbReference type="ARBA" id="ARBA00004906"/>
    </source>
</evidence>
<dbReference type="STRING" id="1245528.M3JEV6"/>
<evidence type="ECO:0000256" key="4">
    <source>
        <dbReference type="ARBA" id="ARBA00022448"/>
    </source>
</evidence>
<organism evidence="18 19">
    <name type="scientific">Candida maltosa (strain Xu316)</name>
    <name type="common">Yeast</name>
    <dbReference type="NCBI Taxonomy" id="1245528"/>
    <lineage>
        <taxon>Eukaryota</taxon>
        <taxon>Fungi</taxon>
        <taxon>Dikarya</taxon>
        <taxon>Ascomycota</taxon>
        <taxon>Saccharomycotina</taxon>
        <taxon>Pichiomycetes</taxon>
        <taxon>Debaryomycetaceae</taxon>
        <taxon>Candida/Lodderomyces clade</taxon>
        <taxon>Candida</taxon>
    </lineage>
</organism>
<dbReference type="OrthoDB" id="1701437at2759"/>
<comment type="pathway">
    <text evidence="2">Protein modification; protein ubiquitination.</text>
</comment>
<dbReference type="HOGENOM" id="CLU_024591_0_0_1"/>
<evidence type="ECO:0000256" key="11">
    <source>
        <dbReference type="ARBA" id="ARBA00022927"/>
    </source>
</evidence>
<dbReference type="SMART" id="SM00184">
    <property type="entry name" value="RING"/>
    <property type="match status" value="1"/>
</dbReference>
<evidence type="ECO:0000256" key="14">
    <source>
        <dbReference type="ARBA" id="ARBA00023140"/>
    </source>
</evidence>
<dbReference type="InterPro" id="IPR013083">
    <property type="entry name" value="Znf_RING/FYVE/PHD"/>
</dbReference>
<evidence type="ECO:0000256" key="10">
    <source>
        <dbReference type="ARBA" id="ARBA00022833"/>
    </source>
</evidence>
<dbReference type="GO" id="GO:0016740">
    <property type="term" value="F:transferase activity"/>
    <property type="evidence" value="ECO:0007669"/>
    <property type="project" value="UniProtKB-KW"/>
</dbReference>
<comment type="similarity">
    <text evidence="3">Belongs to the pex2/pex10/pex12 family.</text>
</comment>
<evidence type="ECO:0000313" key="18">
    <source>
        <dbReference type="EMBL" id="EMG50748.1"/>
    </source>
</evidence>
<keyword evidence="8 15" id="KW-0863">Zinc-finger</keyword>
<keyword evidence="12" id="KW-1133">Transmembrane helix</keyword>
<evidence type="ECO:0000256" key="8">
    <source>
        <dbReference type="ARBA" id="ARBA00022771"/>
    </source>
</evidence>
<protein>
    <recommendedName>
        <fullName evidence="17">RING-type domain-containing protein</fullName>
    </recommendedName>
</protein>
<evidence type="ECO:0000256" key="7">
    <source>
        <dbReference type="ARBA" id="ARBA00022723"/>
    </source>
</evidence>
<feature type="compositionally biased region" description="Basic and acidic residues" evidence="16">
    <location>
        <begin position="392"/>
        <end position="406"/>
    </location>
</feature>
<dbReference type="OMA" id="WHGLMEL"/>
<dbReference type="InterPro" id="IPR017907">
    <property type="entry name" value="Znf_RING_CS"/>
</dbReference>
<dbReference type="Proteomes" id="UP000011777">
    <property type="component" value="Unassembled WGS sequence"/>
</dbReference>
<evidence type="ECO:0000256" key="5">
    <source>
        <dbReference type="ARBA" id="ARBA00022679"/>
    </source>
</evidence>
<feature type="compositionally biased region" description="Acidic residues" evidence="16">
    <location>
        <begin position="346"/>
        <end position="369"/>
    </location>
</feature>
<reference evidence="18 19" key="1">
    <citation type="submission" date="2013-02" db="EMBL/GenBank/DDBJ databases">
        <title>Genome sequence of Candida maltosa Xu316, a potential industrial strain for xylitol and ethanol production.</title>
        <authorList>
            <person name="Yu J."/>
            <person name="Wang Q."/>
            <person name="Geng X."/>
            <person name="Bao W."/>
            <person name="He P."/>
            <person name="Cai J."/>
        </authorList>
    </citation>
    <scope>NUCLEOTIDE SEQUENCE [LARGE SCALE GENOMIC DNA]</scope>
    <source>
        <strain evidence="19">Xu316</strain>
    </source>
</reference>
<evidence type="ECO:0000256" key="16">
    <source>
        <dbReference type="SAM" id="MobiDB-lite"/>
    </source>
</evidence>
<evidence type="ECO:0000313" key="19">
    <source>
        <dbReference type="Proteomes" id="UP000011777"/>
    </source>
</evidence>
<dbReference type="Gene3D" id="3.30.40.10">
    <property type="entry name" value="Zinc/RING finger domain, C3HC4 (zinc finger)"/>
    <property type="match status" value="1"/>
</dbReference>
<keyword evidence="11" id="KW-0653">Protein transport</keyword>
<feature type="region of interest" description="Disordered" evidence="16">
    <location>
        <begin position="346"/>
        <end position="425"/>
    </location>
</feature>
<keyword evidence="13" id="KW-0472">Membrane</keyword>
<comment type="caution">
    <text evidence="18">The sequence shown here is derived from an EMBL/GenBank/DDBJ whole genome shotgun (WGS) entry which is preliminary data.</text>
</comment>
<comment type="subcellular location">
    <subcellularLocation>
        <location evidence="1">Peroxisome membrane</location>
        <topology evidence="1">Multi-pass membrane protein</topology>
    </subcellularLocation>
</comment>
<keyword evidence="5" id="KW-0808">Transferase</keyword>
<dbReference type="PROSITE" id="PS50089">
    <property type="entry name" value="ZF_RING_2"/>
    <property type="match status" value="1"/>
</dbReference>
<keyword evidence="6" id="KW-0812">Transmembrane</keyword>
<dbReference type="GO" id="GO:0005778">
    <property type="term" value="C:peroxisomal membrane"/>
    <property type="evidence" value="ECO:0007669"/>
    <property type="project" value="UniProtKB-SubCell"/>
</dbReference>